<proteinExistence type="predicted"/>
<feature type="compositionally biased region" description="Basic and acidic residues" evidence="1">
    <location>
        <begin position="14"/>
        <end position="31"/>
    </location>
</feature>
<dbReference type="AlphaFoldDB" id="A0A8X7T713"/>
<sequence length="968" mass="108404">MSSLGDLQLLMPHGSDDGGSDKNDSTDHGDGDVDVEDDGESVTSDPDIPAKSPSLGRPDDFDIAVLDTSEPTKQLLSDLVAMFDSSSEPLQDGVNYALGILQMATEGKFLKQGKERYVKRALVFLKHIAEMEKASSRRNVPGTASGTILRVVLHQLGEFRSILDFYEAQSLVKRSARRNAIRFQYFRSLKSLRSLISCAEKHLGLGKVGKLHKAARHPVLRPRVITLTPVWLGIKGILDDAVDEVEETMEDDTIPFPKPPEALHLGFFLRTLQSSKTTQNALKRKRDGGLDQESSTPPSESDSAPFHERNQALATVKELSFTSLAFNDSSDFQLWKERASEHLFLMHDIWTSHANKIRMAPSYLMGVLTSVAVVFYQLYFYDFAECFCGLVVATIREVYESFPSDASRIHLCSALGAYTVVAVEADRDVLAVQAVEEAIALLHPLYMSDSSKHLLLMTALKITHSFALSNSGEKDPSAQPQSCIFRESARVACQAIDLARSTVEMDPTDLESKNMLAYALKAKANACNLLSHSCYDRQDRYARRRNEVEKTCARIGGSDDLIPLANKHSVTEYSFEKVVDKTLGDLDVAAAVLEQCIEVYWELAKKAKVLFEPILAKTIYNAATIYHSHLKSKPELCIAKFREAINIFERLSEHYEGYFDDQIEMANFDLARRLRLENKLDEADLALAQMLNRRPSDGSKAAVMNWNGRMVEGEVFNARAMICVRMERYDRALAYAVMSYEIYRVKDPHYGMFAEPLAIQGFCRWVRNAGTAEEALRDLEKSVEEIIRRGPDYSEPRHLRDVHYPVYSRCLVLGWLAGVQSALGQREEARGNGEKAVTIMRAHLSLEREMMRAEQALEPLEYVLPHLLVLLAGTHLQAGRYDEARGAVEESLQVREKGVEESEGEKSQRMRADGPTRKTALLLKAMMLEKDGWELEAKAIRDEAEKIPFEGFLKVLGCSSASETTTTA</sequence>
<organism evidence="2 3">
    <name type="scientific">Tilletia walkeri</name>
    <dbReference type="NCBI Taxonomy" id="117179"/>
    <lineage>
        <taxon>Eukaryota</taxon>
        <taxon>Fungi</taxon>
        <taxon>Dikarya</taxon>
        <taxon>Basidiomycota</taxon>
        <taxon>Ustilaginomycotina</taxon>
        <taxon>Exobasidiomycetes</taxon>
        <taxon>Tilletiales</taxon>
        <taxon>Tilletiaceae</taxon>
        <taxon>Tilletia</taxon>
    </lineage>
</organism>
<dbReference type="Proteomes" id="UP000078113">
    <property type="component" value="Unassembled WGS sequence"/>
</dbReference>
<gene>
    <name evidence="2" type="ORF">A4X09_0g2481</name>
</gene>
<protein>
    <submittedName>
        <fullName evidence="2">Uncharacterized protein</fullName>
    </submittedName>
</protein>
<evidence type="ECO:0000256" key="1">
    <source>
        <dbReference type="SAM" id="MobiDB-lite"/>
    </source>
</evidence>
<dbReference type="InterPro" id="IPR011990">
    <property type="entry name" value="TPR-like_helical_dom_sf"/>
</dbReference>
<feature type="region of interest" description="Disordered" evidence="1">
    <location>
        <begin position="279"/>
        <end position="307"/>
    </location>
</feature>
<dbReference type="EMBL" id="LWDG02000074">
    <property type="protein sequence ID" value="KAE8269868.1"/>
    <property type="molecule type" value="Genomic_DNA"/>
</dbReference>
<feature type="compositionally biased region" description="Polar residues" evidence="1">
    <location>
        <begin position="292"/>
        <end position="302"/>
    </location>
</feature>
<reference evidence="2" key="1">
    <citation type="submission" date="2016-04" db="EMBL/GenBank/DDBJ databases">
        <authorList>
            <person name="Nguyen H.D."/>
            <person name="Samba Siva P."/>
            <person name="Cullis J."/>
            <person name="Levesque C.A."/>
            <person name="Hambleton S."/>
        </authorList>
    </citation>
    <scope>NUCLEOTIDE SEQUENCE</scope>
    <source>
        <strain evidence="2">DAOMC 236422</strain>
    </source>
</reference>
<keyword evidence="3" id="KW-1185">Reference proteome</keyword>
<evidence type="ECO:0000313" key="2">
    <source>
        <dbReference type="EMBL" id="KAE8269868.1"/>
    </source>
</evidence>
<accession>A0A8X7T713</accession>
<comment type="caution">
    <text evidence="2">The sequence shown here is derived from an EMBL/GenBank/DDBJ whole genome shotgun (WGS) entry which is preliminary data.</text>
</comment>
<dbReference type="SUPFAM" id="SSF48452">
    <property type="entry name" value="TPR-like"/>
    <property type="match status" value="1"/>
</dbReference>
<feature type="region of interest" description="Disordered" evidence="1">
    <location>
        <begin position="1"/>
        <end position="60"/>
    </location>
</feature>
<dbReference type="Gene3D" id="1.25.40.10">
    <property type="entry name" value="Tetratricopeptide repeat domain"/>
    <property type="match status" value="2"/>
</dbReference>
<evidence type="ECO:0000313" key="3">
    <source>
        <dbReference type="Proteomes" id="UP000078113"/>
    </source>
</evidence>
<feature type="region of interest" description="Disordered" evidence="1">
    <location>
        <begin position="894"/>
        <end position="914"/>
    </location>
</feature>
<name>A0A8X7T713_9BASI</name>
<reference evidence="2" key="2">
    <citation type="journal article" date="2019" name="IMA Fungus">
        <title>Genome sequencing and comparison of five Tilletia species to identify candidate genes for the detection of regulated species infecting wheat.</title>
        <authorList>
            <person name="Nguyen H.D.T."/>
            <person name="Sultana T."/>
            <person name="Kesanakurti P."/>
            <person name="Hambleton S."/>
        </authorList>
    </citation>
    <scope>NUCLEOTIDE SEQUENCE</scope>
    <source>
        <strain evidence="2">DAOMC 236422</strain>
    </source>
</reference>